<accession>D7KBY1</accession>
<sequence length="107" mass="11905">MPLSIDESFLPLLARNLRNLKELDMSSVNISSEIPHDFSNMCSLSLLNLANCNLFGEFPSSVFLIPSLQSIMLDGNSNLRGNLPLFRENNSMLELSIHNTSFSTSNI</sequence>
<keyword evidence="4" id="KW-1133">Transmembrane helix</keyword>
<dbReference type="GO" id="GO:0016020">
    <property type="term" value="C:membrane"/>
    <property type="evidence" value="ECO:0007669"/>
    <property type="project" value="UniProtKB-SubCell"/>
</dbReference>
<name>D7KBY1_ARALL</name>
<dbReference type="Gene3D" id="3.80.10.10">
    <property type="entry name" value="Ribonuclease Inhibitor"/>
    <property type="match status" value="1"/>
</dbReference>
<dbReference type="InterPro" id="IPR046956">
    <property type="entry name" value="RLP23-like"/>
</dbReference>
<gene>
    <name evidence="8" type="ORF">ARALYDRAFT_891591</name>
</gene>
<evidence type="ECO:0000313" key="9">
    <source>
        <dbReference type="Proteomes" id="UP000008694"/>
    </source>
</evidence>
<dbReference type="eggNOG" id="KOG0619">
    <property type="taxonomic scope" value="Eukaryota"/>
</dbReference>
<dbReference type="STRING" id="81972.D7KBY1"/>
<keyword evidence="3" id="KW-0732">Signal</keyword>
<keyword evidence="2" id="KW-0812">Transmembrane</keyword>
<dbReference type="AlphaFoldDB" id="D7KBY1"/>
<dbReference type="InterPro" id="IPR001611">
    <property type="entry name" value="Leu-rich_rpt"/>
</dbReference>
<evidence type="ECO:0000313" key="8">
    <source>
        <dbReference type="EMBL" id="EFH67652.1"/>
    </source>
</evidence>
<keyword evidence="9" id="KW-1185">Reference proteome</keyword>
<keyword evidence="5" id="KW-0472">Membrane</keyword>
<evidence type="ECO:0000256" key="2">
    <source>
        <dbReference type="ARBA" id="ARBA00022692"/>
    </source>
</evidence>
<evidence type="ECO:0000256" key="7">
    <source>
        <dbReference type="ARBA" id="ARBA00023180"/>
    </source>
</evidence>
<dbReference type="PANTHER" id="PTHR48061">
    <property type="entry name" value="LEUCINE-RICH REPEAT RECEPTOR PROTEIN KINASE EMS1-LIKE-RELATED"/>
    <property type="match status" value="1"/>
</dbReference>
<reference evidence="9" key="1">
    <citation type="journal article" date="2011" name="Nat. Genet.">
        <title>The Arabidopsis lyrata genome sequence and the basis of rapid genome size change.</title>
        <authorList>
            <person name="Hu T.T."/>
            <person name="Pattyn P."/>
            <person name="Bakker E.G."/>
            <person name="Cao J."/>
            <person name="Cheng J.-F."/>
            <person name="Clark R.M."/>
            <person name="Fahlgren N."/>
            <person name="Fawcett J.A."/>
            <person name="Grimwood J."/>
            <person name="Gundlach H."/>
            <person name="Haberer G."/>
            <person name="Hollister J.D."/>
            <person name="Ossowski S."/>
            <person name="Ottilar R.P."/>
            <person name="Salamov A.A."/>
            <person name="Schneeberger K."/>
            <person name="Spannagl M."/>
            <person name="Wang X."/>
            <person name="Yang L."/>
            <person name="Nasrallah M.E."/>
            <person name="Bergelson J."/>
            <person name="Carrington J.C."/>
            <person name="Gaut B.S."/>
            <person name="Schmutz J."/>
            <person name="Mayer K.F.X."/>
            <person name="Van de Peer Y."/>
            <person name="Grigoriev I.V."/>
            <person name="Nordborg M."/>
            <person name="Weigel D."/>
            <person name="Guo Y.-L."/>
        </authorList>
    </citation>
    <scope>NUCLEOTIDE SEQUENCE [LARGE SCALE GENOMIC DNA]</scope>
    <source>
        <strain evidence="9">cv. MN47</strain>
    </source>
</reference>
<organism evidence="9">
    <name type="scientific">Arabidopsis lyrata subsp. lyrata</name>
    <name type="common">Lyre-leaved rock-cress</name>
    <dbReference type="NCBI Taxonomy" id="81972"/>
    <lineage>
        <taxon>Eukaryota</taxon>
        <taxon>Viridiplantae</taxon>
        <taxon>Streptophyta</taxon>
        <taxon>Embryophyta</taxon>
        <taxon>Tracheophyta</taxon>
        <taxon>Spermatophyta</taxon>
        <taxon>Magnoliopsida</taxon>
        <taxon>eudicotyledons</taxon>
        <taxon>Gunneridae</taxon>
        <taxon>Pentapetalae</taxon>
        <taxon>rosids</taxon>
        <taxon>malvids</taxon>
        <taxon>Brassicales</taxon>
        <taxon>Brassicaceae</taxon>
        <taxon>Camelineae</taxon>
        <taxon>Arabidopsis</taxon>
    </lineage>
</organism>
<dbReference type="EMBL" id="GL348713">
    <property type="protein sequence ID" value="EFH67652.1"/>
    <property type="molecule type" value="Genomic_DNA"/>
</dbReference>
<dbReference type="HOGENOM" id="CLU_2213525_0_0_1"/>
<dbReference type="Gramene" id="scaffold_104385.1">
    <property type="protein sequence ID" value="scaffold_104385.1"/>
    <property type="gene ID" value="scaffold_104385.1"/>
</dbReference>
<evidence type="ECO:0000256" key="6">
    <source>
        <dbReference type="ARBA" id="ARBA00023170"/>
    </source>
</evidence>
<evidence type="ECO:0000256" key="4">
    <source>
        <dbReference type="ARBA" id="ARBA00022989"/>
    </source>
</evidence>
<dbReference type="PANTHER" id="PTHR48061:SF46">
    <property type="entry name" value="LEUCINE-RICH REPEAT-CONTAINING N-TERMINAL PLANT-TYPE DOMAIN-CONTAINING PROTEIN"/>
    <property type="match status" value="1"/>
</dbReference>
<dbReference type="InterPro" id="IPR032675">
    <property type="entry name" value="LRR_dom_sf"/>
</dbReference>
<dbReference type="Proteomes" id="UP000008694">
    <property type="component" value="Unassembled WGS sequence"/>
</dbReference>
<dbReference type="Pfam" id="PF00560">
    <property type="entry name" value="LRR_1"/>
    <property type="match status" value="2"/>
</dbReference>
<evidence type="ECO:0000256" key="5">
    <source>
        <dbReference type="ARBA" id="ARBA00023136"/>
    </source>
</evidence>
<proteinExistence type="predicted"/>
<protein>
    <submittedName>
        <fullName evidence="8">Uncharacterized protein</fullName>
    </submittedName>
</protein>
<dbReference type="SUPFAM" id="SSF52047">
    <property type="entry name" value="RNI-like"/>
    <property type="match status" value="1"/>
</dbReference>
<keyword evidence="6" id="KW-0675">Receptor</keyword>
<evidence type="ECO:0000256" key="1">
    <source>
        <dbReference type="ARBA" id="ARBA00004479"/>
    </source>
</evidence>
<evidence type="ECO:0000256" key="3">
    <source>
        <dbReference type="ARBA" id="ARBA00022729"/>
    </source>
</evidence>
<keyword evidence="7" id="KW-0325">Glycoprotein</keyword>
<comment type="subcellular location">
    <subcellularLocation>
        <location evidence="1">Membrane</location>
        <topology evidence="1">Single-pass type I membrane protein</topology>
    </subcellularLocation>
</comment>